<gene>
    <name evidence="1" type="ORF">O6H91_03G113000</name>
</gene>
<evidence type="ECO:0000313" key="1">
    <source>
        <dbReference type="EMBL" id="KAJ7563498.1"/>
    </source>
</evidence>
<name>A0ACC2EAW4_DIPCM</name>
<comment type="caution">
    <text evidence="1">The sequence shown here is derived from an EMBL/GenBank/DDBJ whole genome shotgun (WGS) entry which is preliminary data.</text>
</comment>
<reference evidence="2" key="1">
    <citation type="journal article" date="2024" name="Proc. Natl. Acad. Sci. U.S.A.">
        <title>Extraordinary preservation of gene collinearity over three hundred million years revealed in homosporous lycophytes.</title>
        <authorList>
            <person name="Li C."/>
            <person name="Wickell D."/>
            <person name="Kuo L.Y."/>
            <person name="Chen X."/>
            <person name="Nie B."/>
            <person name="Liao X."/>
            <person name="Peng D."/>
            <person name="Ji J."/>
            <person name="Jenkins J."/>
            <person name="Williams M."/>
            <person name="Shu S."/>
            <person name="Plott C."/>
            <person name="Barry K."/>
            <person name="Rajasekar S."/>
            <person name="Grimwood J."/>
            <person name="Han X."/>
            <person name="Sun S."/>
            <person name="Hou Z."/>
            <person name="He W."/>
            <person name="Dai G."/>
            <person name="Sun C."/>
            <person name="Schmutz J."/>
            <person name="Leebens-Mack J.H."/>
            <person name="Li F.W."/>
            <person name="Wang L."/>
        </authorList>
    </citation>
    <scope>NUCLEOTIDE SEQUENCE [LARGE SCALE GENOMIC DNA]</scope>
    <source>
        <strain evidence="2">cv. PW_Plant_1</strain>
    </source>
</reference>
<proteinExistence type="predicted"/>
<sequence length="200" mass="22940">MPCTLTKLHVPLLALLCSFVVQHCSFMQQILLWLGFHINCIQGQVCCAYLMLLMLFPPCPHWEPGFLVGESKGLASLFFSYAYTALSIHLLATSPFLFTYKPKSLVYAFILTTGPRTHNYKYLVFNKITPSEGISDSCNIAYMKYMQEYPFLHYFLKEAMECSMETKAPSWDFSIAVKPLSWRDNHSARSLHVITRVLES</sequence>
<evidence type="ECO:0000313" key="2">
    <source>
        <dbReference type="Proteomes" id="UP001162992"/>
    </source>
</evidence>
<protein>
    <submittedName>
        <fullName evidence="1">Uncharacterized protein</fullName>
    </submittedName>
</protein>
<organism evidence="1 2">
    <name type="scientific">Diphasiastrum complanatum</name>
    <name type="common">Issler's clubmoss</name>
    <name type="synonym">Lycopodium complanatum</name>
    <dbReference type="NCBI Taxonomy" id="34168"/>
    <lineage>
        <taxon>Eukaryota</taxon>
        <taxon>Viridiplantae</taxon>
        <taxon>Streptophyta</taxon>
        <taxon>Embryophyta</taxon>
        <taxon>Tracheophyta</taxon>
        <taxon>Lycopodiopsida</taxon>
        <taxon>Lycopodiales</taxon>
        <taxon>Lycopodiaceae</taxon>
        <taxon>Lycopodioideae</taxon>
        <taxon>Diphasiastrum</taxon>
    </lineage>
</organism>
<dbReference type="Proteomes" id="UP001162992">
    <property type="component" value="Chromosome 3"/>
</dbReference>
<keyword evidence="2" id="KW-1185">Reference proteome</keyword>
<dbReference type="EMBL" id="CM055094">
    <property type="protein sequence ID" value="KAJ7563498.1"/>
    <property type="molecule type" value="Genomic_DNA"/>
</dbReference>
<accession>A0ACC2EAW4</accession>